<comment type="caution">
    <text evidence="2">The sequence shown here is derived from an EMBL/GenBank/DDBJ whole genome shotgun (WGS) entry which is preliminary data.</text>
</comment>
<dbReference type="AlphaFoldDB" id="A0AAE4MBK9"/>
<dbReference type="SUPFAM" id="SSF143555">
    <property type="entry name" value="FwdE-like"/>
    <property type="match status" value="1"/>
</dbReference>
<organism evidence="2 3">
    <name type="scientific">Methanorbis furvi</name>
    <dbReference type="NCBI Taxonomy" id="3028299"/>
    <lineage>
        <taxon>Archaea</taxon>
        <taxon>Methanobacteriati</taxon>
        <taxon>Methanobacteriota</taxon>
        <taxon>Stenosarchaea group</taxon>
        <taxon>Methanomicrobia</taxon>
        <taxon>Methanomicrobiales</taxon>
        <taxon>Methanocorpusculaceae</taxon>
        <taxon>Methanorbis</taxon>
    </lineage>
</organism>
<reference evidence="2" key="1">
    <citation type="submission" date="2023-06" db="EMBL/GenBank/DDBJ databases">
        <title>Genome sequence of Methancorpusculaceae sp. Ag1.</title>
        <authorList>
            <person name="Protasov E."/>
            <person name="Platt K."/>
            <person name="Poehlein A."/>
            <person name="Daniel R."/>
            <person name="Brune A."/>
        </authorList>
    </citation>
    <scope>NUCLEOTIDE SEQUENCE</scope>
    <source>
        <strain evidence="2">Ag1</strain>
    </source>
</reference>
<evidence type="ECO:0000313" key="3">
    <source>
        <dbReference type="Proteomes" id="UP001273136"/>
    </source>
</evidence>
<dbReference type="EMBL" id="JAWDKA010000006">
    <property type="protein sequence ID" value="MDV0442102.1"/>
    <property type="molecule type" value="Genomic_DNA"/>
</dbReference>
<accession>A0AAE4MBK9</accession>
<name>A0AAE4MBK9_9EURY</name>
<sequence length="148" mass="16398">MVQIPAFEAVAQAHGHTCPGIALGYKIAVVVAKWAGEYDDVRIVSHTTRCPLDALKVTFDTKHHPERIIVENTGTVSFVITRPDGKKLFIDEVPGTHLTTDELTDLKKKVEAGTAGPADMQRMNEIKHELFLIMQAMDDTALFSVREE</sequence>
<protein>
    <recommendedName>
        <fullName evidence="1">Formylmethanofuran dehydrogenase subunit E domain-containing protein</fullName>
    </recommendedName>
</protein>
<keyword evidence="3" id="KW-1185">Reference proteome</keyword>
<proteinExistence type="predicted"/>
<feature type="domain" description="Formylmethanofuran dehydrogenase subunit E" evidence="1">
    <location>
        <begin position="14"/>
        <end position="143"/>
    </location>
</feature>
<dbReference type="RefSeq" id="WP_338094506.1">
    <property type="nucleotide sequence ID" value="NZ_JAWDKA010000006.1"/>
</dbReference>
<dbReference type="Proteomes" id="UP001273136">
    <property type="component" value="Unassembled WGS sequence"/>
</dbReference>
<dbReference type="Pfam" id="PF02663">
    <property type="entry name" value="FmdE"/>
    <property type="match status" value="1"/>
</dbReference>
<evidence type="ECO:0000259" key="1">
    <source>
        <dbReference type="Pfam" id="PF02663"/>
    </source>
</evidence>
<evidence type="ECO:0000313" key="2">
    <source>
        <dbReference type="EMBL" id="MDV0442102.1"/>
    </source>
</evidence>
<dbReference type="InterPro" id="IPR003814">
    <property type="entry name" value="FmdEsu_dom"/>
</dbReference>
<gene>
    <name evidence="2" type="ORF">McpAg1_13270</name>
</gene>
<dbReference type="Gene3D" id="3.30.1330.130">
    <property type="match status" value="1"/>
</dbReference>